<dbReference type="OMA" id="NCVVFFF"/>
<dbReference type="AlphaFoldDB" id="A0A8S1LVT6"/>
<feature type="region of interest" description="Disordered" evidence="1">
    <location>
        <begin position="1"/>
        <end position="41"/>
    </location>
</feature>
<reference evidence="2" key="1">
    <citation type="submission" date="2021-01" db="EMBL/GenBank/DDBJ databases">
        <authorList>
            <consortium name="Genoscope - CEA"/>
            <person name="William W."/>
        </authorList>
    </citation>
    <scope>NUCLEOTIDE SEQUENCE</scope>
</reference>
<sequence length="266" mass="31581">MQKKNQGSQNPSIEKRINKSGKPKGMNSSKPLDKTNAWSSDQQSTQVIQTLSRFGRFICFQQTGTKKSKQEQNVQNHQKQKQKNQDIPGIFLNNHQIQFAKQIGLYCEIIEKSKKNCVVFFFGFTYPEFQIINGEPVLLNKFDKYINYPPLQKIAPMLTQKFLDEYSLYLDFQLNGRNLSELYSKPENFNLKDAETLLQCLFTKYMIELKESIDFDERRNFQQSIENYYQKFYNRPETKKEYEDCVIELLACMQVDQEFDQQYVYE</sequence>
<keyword evidence="3" id="KW-1185">Reference proteome</keyword>
<organism evidence="2 3">
    <name type="scientific">Paramecium primaurelia</name>
    <dbReference type="NCBI Taxonomy" id="5886"/>
    <lineage>
        <taxon>Eukaryota</taxon>
        <taxon>Sar</taxon>
        <taxon>Alveolata</taxon>
        <taxon>Ciliophora</taxon>
        <taxon>Intramacronucleata</taxon>
        <taxon>Oligohymenophorea</taxon>
        <taxon>Peniculida</taxon>
        <taxon>Parameciidae</taxon>
        <taxon>Paramecium</taxon>
    </lineage>
</organism>
<dbReference type="EMBL" id="CAJJDM010000044">
    <property type="protein sequence ID" value="CAD8069703.1"/>
    <property type="molecule type" value="Genomic_DNA"/>
</dbReference>
<evidence type="ECO:0000313" key="3">
    <source>
        <dbReference type="Proteomes" id="UP000688137"/>
    </source>
</evidence>
<name>A0A8S1LVT6_PARPR</name>
<protein>
    <submittedName>
        <fullName evidence="2">Uncharacterized protein</fullName>
    </submittedName>
</protein>
<accession>A0A8S1LVT6</accession>
<proteinExistence type="predicted"/>
<dbReference type="Proteomes" id="UP000688137">
    <property type="component" value="Unassembled WGS sequence"/>
</dbReference>
<gene>
    <name evidence="2" type="ORF">PPRIM_AZ9-3.1.T0440173</name>
</gene>
<comment type="caution">
    <text evidence="2">The sequence shown here is derived from an EMBL/GenBank/DDBJ whole genome shotgun (WGS) entry which is preliminary data.</text>
</comment>
<feature type="compositionally biased region" description="Polar residues" evidence="1">
    <location>
        <begin position="1"/>
        <end position="12"/>
    </location>
</feature>
<evidence type="ECO:0000256" key="1">
    <source>
        <dbReference type="SAM" id="MobiDB-lite"/>
    </source>
</evidence>
<evidence type="ECO:0000313" key="2">
    <source>
        <dbReference type="EMBL" id="CAD8069703.1"/>
    </source>
</evidence>
<feature type="compositionally biased region" description="Polar residues" evidence="1">
    <location>
        <begin position="26"/>
        <end position="41"/>
    </location>
</feature>